<protein>
    <submittedName>
        <fullName evidence="3">Uncharacterized protein</fullName>
    </submittedName>
</protein>
<evidence type="ECO:0000256" key="1">
    <source>
        <dbReference type="SAM" id="MobiDB-lite"/>
    </source>
</evidence>
<organism evidence="3">
    <name type="scientific">Oryza sativa subsp. japonica</name>
    <name type="common">Rice</name>
    <dbReference type="NCBI Taxonomy" id="39947"/>
    <lineage>
        <taxon>Eukaryota</taxon>
        <taxon>Viridiplantae</taxon>
        <taxon>Streptophyta</taxon>
        <taxon>Embryophyta</taxon>
        <taxon>Tracheophyta</taxon>
        <taxon>Spermatophyta</taxon>
        <taxon>Magnoliopsida</taxon>
        <taxon>Liliopsida</taxon>
        <taxon>Poales</taxon>
        <taxon>Poaceae</taxon>
        <taxon>BOP clade</taxon>
        <taxon>Oryzoideae</taxon>
        <taxon>Oryzeae</taxon>
        <taxon>Oryzinae</taxon>
        <taxon>Oryza</taxon>
        <taxon>Oryza sativa</taxon>
    </lineage>
</organism>
<dbReference type="EMBL" id="AP003303">
    <property type="protein sequence ID" value="BAD53057.1"/>
    <property type="molecule type" value="Genomic_DNA"/>
</dbReference>
<feature type="region of interest" description="Disordered" evidence="1">
    <location>
        <begin position="87"/>
        <end position="153"/>
    </location>
</feature>
<evidence type="ECO:0000313" key="4">
    <source>
        <dbReference type="Proteomes" id="UP000000763"/>
    </source>
</evidence>
<dbReference type="AlphaFoldDB" id="Q5ZBN1"/>
<reference evidence="4" key="3">
    <citation type="journal article" date="2008" name="Nucleic Acids Res.">
        <title>The rice annotation project database (RAP-DB): 2008 update.</title>
        <authorList>
            <consortium name="The rice annotation project (RAP)"/>
        </authorList>
    </citation>
    <scope>GENOME REANNOTATION</scope>
    <source>
        <strain evidence="4">cv. Nipponbare</strain>
    </source>
</reference>
<gene>
    <name evidence="2" type="ORF">OSJNBa0090K04.18</name>
    <name evidence="3" type="ORF">P0704D04.26</name>
</gene>
<evidence type="ECO:0000313" key="3">
    <source>
        <dbReference type="EMBL" id="BAD53057.1"/>
    </source>
</evidence>
<reference evidence="3" key="1">
    <citation type="journal article" date="2002" name="Nature">
        <title>The genome sequence and structure of rice chromosome 1.</title>
        <authorList>
            <person name="Sasaki T."/>
            <person name="Matsumoto T."/>
            <person name="Yamamoto K."/>
            <person name="Sakata K."/>
            <person name="Baba T."/>
            <person name="Katayose Y."/>
            <person name="Wu J."/>
            <person name="Niimura Y."/>
            <person name="Cheng Z."/>
            <person name="Nagamura Y."/>
            <person name="Antonio B.A."/>
            <person name="Kanamori H."/>
            <person name="Hosokawa S."/>
            <person name="Masukawa M."/>
            <person name="Arikawa K."/>
            <person name="Chiden Y."/>
            <person name="Hayashi M."/>
            <person name="Okamoto M."/>
            <person name="Ando T."/>
            <person name="Aoki H."/>
            <person name="Arita K."/>
            <person name="Hamada M."/>
            <person name="Harada C."/>
            <person name="Hijishita S."/>
            <person name="Honda M."/>
            <person name="Ichikawa Y."/>
            <person name="Idonuma A."/>
            <person name="Iijima M."/>
            <person name="Ikeda M."/>
            <person name="Ikeno M."/>
            <person name="Itoh S."/>
            <person name="Itoh T."/>
            <person name="Itoh Y."/>
            <person name="Itoh Y."/>
            <person name="Iwabuchi A."/>
            <person name="Kamiya K."/>
            <person name="Karasawa W."/>
            <person name="Katagiri S."/>
            <person name="Kikuta A."/>
            <person name="Kobayashi N."/>
            <person name="Kono I."/>
            <person name="Machita K."/>
            <person name="Maehara T."/>
            <person name="Mizuno H."/>
            <person name="Mizubayashi T."/>
            <person name="Mukai Y."/>
            <person name="Nagasaki H."/>
            <person name="Nakashima M."/>
            <person name="Nakama Y."/>
            <person name="Nakamichi Y."/>
            <person name="Nakamura M."/>
            <person name="Namiki N."/>
            <person name="Negishi M."/>
            <person name="Ohta I."/>
            <person name="Ono N."/>
            <person name="Saji S."/>
            <person name="Sakai K."/>
            <person name="Shibata M."/>
            <person name="Shimokawa T."/>
            <person name="Shomura A."/>
            <person name="Song J."/>
            <person name="Takazaki Y."/>
            <person name="Terasawa K."/>
            <person name="Tsuji K."/>
            <person name="Waki K."/>
            <person name="Yamagata H."/>
            <person name="Yamane H."/>
            <person name="Yoshiki S."/>
            <person name="Yoshihara R."/>
            <person name="Yukawa K."/>
            <person name="Zhong H."/>
            <person name="Iwama H."/>
            <person name="Endo T."/>
            <person name="Ito H."/>
            <person name="Hahn J.H."/>
            <person name="Kim H.I."/>
            <person name="Eun M.Y."/>
            <person name="Yano M."/>
            <person name="Jiang J."/>
            <person name="Gojobori T."/>
        </authorList>
    </citation>
    <scope>NUCLEOTIDE SEQUENCE</scope>
</reference>
<dbReference type="Proteomes" id="UP000817658">
    <property type="component" value="Chromosome 1"/>
</dbReference>
<evidence type="ECO:0000313" key="2">
    <source>
        <dbReference type="EMBL" id="BAD52826.1"/>
    </source>
</evidence>
<reference evidence="4" key="2">
    <citation type="journal article" date="2005" name="Nature">
        <title>The map-based sequence of the rice genome.</title>
        <authorList>
            <consortium name="International rice genome sequencing project (IRGSP)"/>
            <person name="Matsumoto T."/>
            <person name="Wu J."/>
            <person name="Kanamori H."/>
            <person name="Katayose Y."/>
            <person name="Fujisawa M."/>
            <person name="Namiki N."/>
            <person name="Mizuno H."/>
            <person name="Yamamoto K."/>
            <person name="Antonio B.A."/>
            <person name="Baba T."/>
            <person name="Sakata K."/>
            <person name="Nagamura Y."/>
            <person name="Aoki H."/>
            <person name="Arikawa K."/>
            <person name="Arita K."/>
            <person name="Bito T."/>
            <person name="Chiden Y."/>
            <person name="Fujitsuka N."/>
            <person name="Fukunaka R."/>
            <person name="Hamada M."/>
            <person name="Harada C."/>
            <person name="Hayashi A."/>
            <person name="Hijishita S."/>
            <person name="Honda M."/>
            <person name="Hosokawa S."/>
            <person name="Ichikawa Y."/>
            <person name="Idonuma A."/>
            <person name="Iijima M."/>
            <person name="Ikeda M."/>
            <person name="Ikeno M."/>
            <person name="Ito K."/>
            <person name="Ito S."/>
            <person name="Ito T."/>
            <person name="Ito Y."/>
            <person name="Ito Y."/>
            <person name="Iwabuchi A."/>
            <person name="Kamiya K."/>
            <person name="Karasawa W."/>
            <person name="Kurita K."/>
            <person name="Katagiri S."/>
            <person name="Kikuta A."/>
            <person name="Kobayashi H."/>
            <person name="Kobayashi N."/>
            <person name="Machita K."/>
            <person name="Maehara T."/>
            <person name="Masukawa M."/>
            <person name="Mizubayashi T."/>
            <person name="Mukai Y."/>
            <person name="Nagasaki H."/>
            <person name="Nagata Y."/>
            <person name="Naito S."/>
            <person name="Nakashima M."/>
            <person name="Nakama Y."/>
            <person name="Nakamichi Y."/>
            <person name="Nakamura M."/>
            <person name="Meguro A."/>
            <person name="Negishi M."/>
            <person name="Ohta I."/>
            <person name="Ohta T."/>
            <person name="Okamoto M."/>
            <person name="Ono N."/>
            <person name="Saji S."/>
            <person name="Sakaguchi M."/>
            <person name="Sakai K."/>
            <person name="Shibata M."/>
            <person name="Shimokawa T."/>
            <person name="Song J."/>
            <person name="Takazaki Y."/>
            <person name="Terasawa K."/>
            <person name="Tsugane M."/>
            <person name="Tsuji K."/>
            <person name="Ueda S."/>
            <person name="Waki K."/>
            <person name="Yamagata H."/>
            <person name="Yamamoto M."/>
            <person name="Yamamoto S."/>
            <person name="Yamane H."/>
            <person name="Yoshiki S."/>
            <person name="Yoshihara R."/>
            <person name="Yukawa K."/>
            <person name="Zhong H."/>
            <person name="Yano M."/>
            <person name="Yuan Q."/>
            <person name="Ouyang S."/>
            <person name="Liu J."/>
            <person name="Jones K.M."/>
            <person name="Gansberger K."/>
            <person name="Moffat K."/>
            <person name="Hill J."/>
            <person name="Bera J."/>
            <person name="Fadrosh D."/>
            <person name="Jin S."/>
            <person name="Johri S."/>
            <person name="Kim M."/>
            <person name="Overton L."/>
            <person name="Reardon M."/>
            <person name="Tsitrin T."/>
            <person name="Vuong H."/>
            <person name="Weaver B."/>
            <person name="Ciecko A."/>
            <person name="Tallon L."/>
            <person name="Jackson J."/>
            <person name="Pai G."/>
            <person name="Aken S.V."/>
            <person name="Utterback T."/>
            <person name="Reidmuller S."/>
            <person name="Feldblyum T."/>
            <person name="Hsiao J."/>
            <person name="Zismann V."/>
            <person name="Iobst S."/>
            <person name="de Vazeille A.R."/>
            <person name="Buell C.R."/>
            <person name="Ying K."/>
            <person name="Li Y."/>
            <person name="Lu T."/>
            <person name="Huang Y."/>
            <person name="Zhao Q."/>
            <person name="Feng Q."/>
            <person name="Zhang L."/>
            <person name="Zhu J."/>
            <person name="Weng Q."/>
            <person name="Mu J."/>
            <person name="Lu Y."/>
            <person name="Fan D."/>
            <person name="Liu Y."/>
            <person name="Guan J."/>
            <person name="Zhang Y."/>
            <person name="Yu S."/>
            <person name="Liu X."/>
            <person name="Zhang Y."/>
            <person name="Hong G."/>
            <person name="Han B."/>
            <person name="Choisne N."/>
            <person name="Demange N."/>
            <person name="Orjeda G."/>
            <person name="Samain S."/>
            <person name="Cattolico L."/>
            <person name="Pelletier E."/>
            <person name="Couloux A."/>
            <person name="Segurens B."/>
            <person name="Wincker P."/>
            <person name="D'Hont A."/>
            <person name="Scarpelli C."/>
            <person name="Weissenbach J."/>
            <person name="Salanoubat M."/>
            <person name="Quetier F."/>
            <person name="Yu Y."/>
            <person name="Kim H.R."/>
            <person name="Rambo T."/>
            <person name="Currie J."/>
            <person name="Collura K."/>
            <person name="Luo M."/>
            <person name="Yang T."/>
            <person name="Ammiraju J.S.S."/>
            <person name="Engler F."/>
            <person name="Soderlund C."/>
            <person name="Wing R.A."/>
            <person name="Palmer L.E."/>
            <person name="de la Bastide M."/>
            <person name="Spiegel L."/>
            <person name="Nascimento L."/>
            <person name="Zutavern T."/>
            <person name="O'Shaughnessy A."/>
            <person name="Dike S."/>
            <person name="Dedhia N."/>
            <person name="Preston R."/>
            <person name="Balija V."/>
            <person name="McCombie W.R."/>
            <person name="Chow T."/>
            <person name="Chen H."/>
            <person name="Chung M."/>
            <person name="Chen C."/>
            <person name="Shaw J."/>
            <person name="Wu H."/>
            <person name="Hsiao K."/>
            <person name="Chao Y."/>
            <person name="Chu M."/>
            <person name="Cheng C."/>
            <person name="Hour A."/>
            <person name="Lee P."/>
            <person name="Lin S."/>
            <person name="Lin Y."/>
            <person name="Liou J."/>
            <person name="Liu S."/>
            <person name="Hsing Y."/>
            <person name="Raghuvanshi S."/>
            <person name="Mohanty A."/>
            <person name="Bharti A.K."/>
            <person name="Gaur A."/>
            <person name="Gupta V."/>
            <person name="Kumar D."/>
            <person name="Ravi V."/>
            <person name="Vij S."/>
            <person name="Kapur A."/>
            <person name="Khurana P."/>
            <person name="Khurana P."/>
            <person name="Khurana J.P."/>
            <person name="Tyagi A.K."/>
            <person name="Gaikwad K."/>
            <person name="Singh A."/>
            <person name="Dalal V."/>
            <person name="Srivastava S."/>
            <person name="Dixit A."/>
            <person name="Pal A.K."/>
            <person name="Ghazi I.A."/>
            <person name="Yadav M."/>
            <person name="Pandit A."/>
            <person name="Bhargava A."/>
            <person name="Sureshbabu K."/>
            <person name="Batra K."/>
            <person name="Sharma T.R."/>
            <person name="Mohapatra T."/>
            <person name="Singh N.K."/>
            <person name="Messing J."/>
            <person name="Nelson A.B."/>
            <person name="Fuks G."/>
            <person name="Kavchok S."/>
            <person name="Keizer G."/>
            <person name="Linton E."/>
            <person name="Llaca V."/>
            <person name="Song R."/>
            <person name="Tanyolac B."/>
            <person name="Young S."/>
            <person name="Ho-Il K."/>
            <person name="Hahn J.H."/>
            <person name="Sangsakoo G."/>
            <person name="Vanavichit A."/>
            <person name="de Mattos Luiz.A.T."/>
            <person name="Zimmer P.D."/>
            <person name="Malone G."/>
            <person name="Dellagostin O."/>
            <person name="de Oliveira A.C."/>
            <person name="Bevan M."/>
            <person name="Bancroft I."/>
            <person name="Minx P."/>
            <person name="Cordum H."/>
            <person name="Wilson R."/>
            <person name="Cheng Z."/>
            <person name="Jin W."/>
            <person name="Jiang J."/>
            <person name="Leong S.A."/>
            <person name="Iwama H."/>
            <person name="Gojobori T."/>
            <person name="Itoh T."/>
            <person name="Niimura Y."/>
            <person name="Fujii Y."/>
            <person name="Habara T."/>
            <person name="Sakai H."/>
            <person name="Sato Y."/>
            <person name="Wilson G."/>
            <person name="Kumar K."/>
            <person name="McCouch S."/>
            <person name="Juretic N."/>
            <person name="Hoen D."/>
            <person name="Wright S."/>
            <person name="Bruskiewich R."/>
            <person name="Bureau T."/>
            <person name="Miyao A."/>
            <person name="Hirochika H."/>
            <person name="Nishikawa T."/>
            <person name="Kadowaki K."/>
            <person name="Sugiura M."/>
            <person name="Burr B."/>
            <person name="Sasaki T."/>
        </authorList>
    </citation>
    <scope>NUCLEOTIDE SEQUENCE [LARGE SCALE GENOMIC DNA]</scope>
    <source>
        <strain evidence="4">cv. Nipponbare</strain>
    </source>
</reference>
<name>Q5ZBN1_ORYSJ</name>
<sequence length="153" mass="16043">MAGVVLRPYWRELAARLETGELRGGRAGRRRMMRRTGWPTASDSWLTAPREQGAVADDKQRVADGTLSRRRPSHRVVTVLPGLLYLASSPTEGGRSGPIVGGSVPPSPGPDRDGAASVADDWGGADRGGRDGGGARGGKGQTRGEGGVYRLLA</sequence>
<dbReference type="Proteomes" id="UP000000763">
    <property type="component" value="Chromosome 1"/>
</dbReference>
<feature type="compositionally biased region" description="Gly residues" evidence="1">
    <location>
        <begin position="131"/>
        <end position="147"/>
    </location>
</feature>
<accession>Q5ZBN1</accession>
<dbReference type="EMBL" id="AP003216">
    <property type="protein sequence ID" value="BAD52826.1"/>
    <property type="molecule type" value="Genomic_DNA"/>
</dbReference>
<proteinExistence type="predicted"/>